<dbReference type="Proteomes" id="UP000633509">
    <property type="component" value="Unassembled WGS sequence"/>
</dbReference>
<dbReference type="SMART" id="SM00065">
    <property type="entry name" value="GAF"/>
    <property type="match status" value="1"/>
</dbReference>
<dbReference type="InterPro" id="IPR042070">
    <property type="entry name" value="PucR_C-HTH_sf"/>
</dbReference>
<feature type="compositionally biased region" description="Low complexity" evidence="2">
    <location>
        <begin position="267"/>
        <end position="276"/>
    </location>
</feature>
<dbReference type="InterPro" id="IPR001849">
    <property type="entry name" value="PH_domain"/>
</dbReference>
<dbReference type="Gene3D" id="1.10.10.2840">
    <property type="entry name" value="PucR C-terminal helix-turn-helix domain"/>
    <property type="match status" value="1"/>
</dbReference>
<accession>A0ABR9LXH8</accession>
<dbReference type="PANTHER" id="PTHR33744">
    <property type="entry name" value="CARBOHYDRATE DIACID REGULATOR"/>
    <property type="match status" value="1"/>
</dbReference>
<dbReference type="EMBL" id="JADBEK010000001">
    <property type="protein sequence ID" value="MBE1585349.1"/>
    <property type="molecule type" value="Genomic_DNA"/>
</dbReference>
<dbReference type="Pfam" id="PF13556">
    <property type="entry name" value="HTH_30"/>
    <property type="match status" value="1"/>
</dbReference>
<dbReference type="Pfam" id="PF17853">
    <property type="entry name" value="GGDEF_2"/>
    <property type="match status" value="1"/>
</dbReference>
<feature type="domain" description="PH" evidence="3">
    <location>
        <begin position="1"/>
        <end position="21"/>
    </location>
</feature>
<feature type="region of interest" description="Disordered" evidence="2">
    <location>
        <begin position="238"/>
        <end position="276"/>
    </location>
</feature>
<dbReference type="InterPro" id="IPR003018">
    <property type="entry name" value="GAF"/>
</dbReference>
<evidence type="ECO:0000256" key="2">
    <source>
        <dbReference type="SAM" id="MobiDB-lite"/>
    </source>
</evidence>
<gene>
    <name evidence="4" type="ORF">H4W80_003607</name>
</gene>
<protein>
    <submittedName>
        <fullName evidence="4">Sugar diacid utilization regulator</fullName>
    </submittedName>
</protein>
<dbReference type="InterPro" id="IPR025736">
    <property type="entry name" value="PucR_C-HTH_dom"/>
</dbReference>
<evidence type="ECO:0000259" key="3">
    <source>
        <dbReference type="PROSITE" id="PS50003"/>
    </source>
</evidence>
<name>A0ABR9LXH8_9ACTN</name>
<feature type="compositionally biased region" description="Pro residues" evidence="2">
    <location>
        <begin position="253"/>
        <end position="262"/>
    </location>
</feature>
<proteinExistence type="inferred from homology"/>
<comment type="similarity">
    <text evidence="1">Belongs to the CdaR family.</text>
</comment>
<organism evidence="4 5">
    <name type="scientific">Nonomuraea angiospora</name>
    <dbReference type="NCBI Taxonomy" id="46172"/>
    <lineage>
        <taxon>Bacteria</taxon>
        <taxon>Bacillati</taxon>
        <taxon>Actinomycetota</taxon>
        <taxon>Actinomycetes</taxon>
        <taxon>Streptosporangiales</taxon>
        <taxon>Streptosporangiaceae</taxon>
        <taxon>Nonomuraea</taxon>
    </lineage>
</organism>
<dbReference type="RefSeq" id="WP_192786114.1">
    <property type="nucleotide sequence ID" value="NZ_JADBEK010000001.1"/>
</dbReference>
<dbReference type="InterPro" id="IPR051448">
    <property type="entry name" value="CdaR-like_regulators"/>
</dbReference>
<dbReference type="Gene3D" id="3.30.450.40">
    <property type="match status" value="1"/>
</dbReference>
<evidence type="ECO:0000256" key="1">
    <source>
        <dbReference type="ARBA" id="ARBA00006754"/>
    </source>
</evidence>
<keyword evidence="5" id="KW-1185">Reference proteome</keyword>
<reference evidence="4 5" key="1">
    <citation type="submission" date="2020-10" db="EMBL/GenBank/DDBJ databases">
        <title>Sequencing the genomes of 1000 actinobacteria strains.</title>
        <authorList>
            <person name="Klenk H.-P."/>
        </authorList>
    </citation>
    <scope>NUCLEOTIDE SEQUENCE [LARGE SCALE GENOMIC DNA]</scope>
    <source>
        <strain evidence="4 5">DSM 43173</strain>
    </source>
</reference>
<dbReference type="SUPFAM" id="SSF55781">
    <property type="entry name" value="GAF domain-like"/>
    <property type="match status" value="1"/>
</dbReference>
<dbReference type="InterPro" id="IPR041522">
    <property type="entry name" value="CdaR_GGDEF"/>
</dbReference>
<sequence length="606" mass="63724">MDGEDATELRSWLAAVSALTAAVNAGRGLRDVLDLVAATARELLGLDFCGVLVPDPAERNLVIAGWSGLTEEYVARVNSDRPVRLEADASGGAPSSRAYRSGRPCAVADISREPDFIWGGVAREQGYRSMLSVPLVTASGVIGTLNSYRSAVHEFGREEVDRLQLLAEHAALAISSARVLDDLRDQRDLVMRSEEIHERLLRVAVRAGGVEGIAGALHDLLGAPVLVQGIRGELLAQAGHPPTPEGLLDAGRPPTPESPPTPEDLLDAGAGPLAPEAGLVRERGPHVVADVVLEGEVAARVWVPGRAGALAPLDRRALEHASIVLSLELLRRRTALEVEQNLRGDLLADLLAGADPMSPSVRDRAGLLGHDLARDHLTLVAQVTAGGRPAPAGAIQRALAEAVALAAGVRPRPLVAVHRDVIVALWPVAATGPAAGRPAGDALRRSVRSARGVDDATVAVSDPAQRDVLNAYRTARGALTVAGHAGRSGSTITLDDLGVAGLLLQLGDPVRLRAYAGRTLGALIRYDHDHGAALLRTLRTYLDSGMDRHLTARALTLHPNTVSQRLRRIEALTGLDLRSSQAVVDARAALIVLDVAEGADAARDRA</sequence>
<comment type="caution">
    <text evidence="4">The sequence shown here is derived from an EMBL/GenBank/DDBJ whole genome shotgun (WGS) entry which is preliminary data.</text>
</comment>
<dbReference type="Pfam" id="PF13185">
    <property type="entry name" value="GAF_2"/>
    <property type="match status" value="1"/>
</dbReference>
<dbReference type="PROSITE" id="PS50003">
    <property type="entry name" value="PH_DOMAIN"/>
    <property type="match status" value="1"/>
</dbReference>
<dbReference type="PANTHER" id="PTHR33744:SF1">
    <property type="entry name" value="DNA-BINDING TRANSCRIPTIONAL ACTIVATOR ADER"/>
    <property type="match status" value="1"/>
</dbReference>
<evidence type="ECO:0000313" key="5">
    <source>
        <dbReference type="Proteomes" id="UP000633509"/>
    </source>
</evidence>
<dbReference type="InterPro" id="IPR029016">
    <property type="entry name" value="GAF-like_dom_sf"/>
</dbReference>
<evidence type="ECO:0000313" key="4">
    <source>
        <dbReference type="EMBL" id="MBE1585349.1"/>
    </source>
</evidence>